<dbReference type="InterPro" id="IPR003593">
    <property type="entry name" value="AAA+_ATPase"/>
</dbReference>
<dbReference type="InterPro" id="IPR017871">
    <property type="entry name" value="ABC_transporter-like_CS"/>
</dbReference>
<feature type="transmembrane region" description="Helical" evidence="8">
    <location>
        <begin position="273"/>
        <end position="294"/>
    </location>
</feature>
<keyword evidence="3" id="KW-0547">Nucleotide-binding</keyword>
<reference evidence="11" key="1">
    <citation type="submission" date="2021-02" db="EMBL/GenBank/DDBJ databases">
        <title>Genome sequence of Rhodospirillales sp. strain TMPK1 isolated from soil.</title>
        <authorList>
            <person name="Nakai R."/>
            <person name="Kusada H."/>
            <person name="Tamaki H."/>
        </authorList>
    </citation>
    <scope>NUCLEOTIDE SEQUENCE</scope>
    <source>
        <strain evidence="11">TMPK1</strain>
    </source>
</reference>
<name>A0A8S8XF90_9PROT</name>
<dbReference type="Gene3D" id="3.40.50.300">
    <property type="entry name" value="P-loop containing nucleotide triphosphate hydrolases"/>
    <property type="match status" value="1"/>
</dbReference>
<dbReference type="GO" id="GO:0030256">
    <property type="term" value="C:type I protein secretion system complex"/>
    <property type="evidence" value="ECO:0007669"/>
    <property type="project" value="InterPro"/>
</dbReference>
<dbReference type="PROSITE" id="PS50893">
    <property type="entry name" value="ABC_TRANSPORTER_2"/>
    <property type="match status" value="1"/>
</dbReference>
<dbReference type="SUPFAM" id="SSF52540">
    <property type="entry name" value="P-loop containing nucleoside triphosphate hydrolases"/>
    <property type="match status" value="1"/>
</dbReference>
<organism evidence="11 12">
    <name type="scientific">Roseiterribacter gracilis</name>
    <dbReference type="NCBI Taxonomy" id="2812848"/>
    <lineage>
        <taxon>Bacteria</taxon>
        <taxon>Pseudomonadati</taxon>
        <taxon>Pseudomonadota</taxon>
        <taxon>Alphaproteobacteria</taxon>
        <taxon>Rhodospirillales</taxon>
        <taxon>Roseiterribacteraceae</taxon>
        <taxon>Roseiterribacter</taxon>
    </lineage>
</organism>
<feature type="transmembrane region" description="Helical" evidence="8">
    <location>
        <begin position="157"/>
        <end position="175"/>
    </location>
</feature>
<dbReference type="InterPro" id="IPR027417">
    <property type="entry name" value="P-loop_NTPase"/>
</dbReference>
<keyword evidence="6 8" id="KW-0472">Membrane</keyword>
<feature type="compositionally biased region" description="Polar residues" evidence="7">
    <location>
        <begin position="567"/>
        <end position="577"/>
    </location>
</feature>
<dbReference type="Pfam" id="PF00664">
    <property type="entry name" value="ABC_membrane"/>
    <property type="match status" value="1"/>
</dbReference>
<comment type="subcellular location">
    <subcellularLocation>
        <location evidence="1">Cell membrane</location>
        <topology evidence="1">Multi-pass membrane protein</topology>
    </subcellularLocation>
</comment>
<dbReference type="GO" id="GO:0005886">
    <property type="term" value="C:plasma membrane"/>
    <property type="evidence" value="ECO:0007669"/>
    <property type="project" value="UniProtKB-SubCell"/>
</dbReference>
<keyword evidence="4" id="KW-0067">ATP-binding</keyword>
<evidence type="ECO:0000256" key="7">
    <source>
        <dbReference type="SAM" id="MobiDB-lite"/>
    </source>
</evidence>
<dbReference type="PROSITE" id="PS00211">
    <property type="entry name" value="ABC_TRANSPORTER_1"/>
    <property type="match status" value="1"/>
</dbReference>
<dbReference type="InterPro" id="IPR003439">
    <property type="entry name" value="ABC_transporter-like_ATP-bd"/>
</dbReference>
<feature type="transmembrane region" description="Helical" evidence="8">
    <location>
        <begin position="61"/>
        <end position="81"/>
    </location>
</feature>
<dbReference type="GO" id="GO:0005524">
    <property type="term" value="F:ATP binding"/>
    <property type="evidence" value="ECO:0007669"/>
    <property type="project" value="UniProtKB-KW"/>
</dbReference>
<dbReference type="RefSeq" id="WP_420243196.1">
    <property type="nucleotide sequence ID" value="NZ_BOPV01000001.1"/>
</dbReference>
<dbReference type="PANTHER" id="PTHR24221:SF248">
    <property type="entry name" value="ABC TRANSPORTER TRANSMEMBRANE REGION"/>
    <property type="match status" value="1"/>
</dbReference>
<evidence type="ECO:0000259" key="10">
    <source>
        <dbReference type="PROSITE" id="PS50929"/>
    </source>
</evidence>
<sequence length="588" mass="62452">MNPQQQPKKKTELDEALVKCREAFYPALAVSLFANLLLFIAPLYVMQIVDRVLAIKSVDTLMVLSGLTIVLALLLAFFEFVRARLLVRAGVKFDMLVDAPIFRAVTLMSTRAPGVAGAQALRDLDRVRSFITSSTAFALLDAVWVPVFLALAFAFNAWVGVVGLAGAIAVVAIAITNDMRTKKTFGEANRAALRVDSFVGTSLRNTDALEAMGMLPAMLHRWRAGHVQAVKLQAEIGDRSGTLNAALRFARYATLVLAVAIGTYLSIRNELSSGGVLAAAMVVGFALGPIEAAVAQWPQLLAARAAVERLRALLQAVPAERPVMQLPRPHGVVTLSNVIAGPPGARAAVIKGVNVQFQPGEVVGIIGPSGGGKTSVLRVALGLWPAASGSVRIDGAELGQWDTEALSKYVGYVPQEIELFDGTVAENIARFADPLEAEPIILAARRTGLHEAILALPDGYNTQIGINGAALSGGMRQRLALARAMYGDPVLVILDEPNSSLDAEGENVLVQVVANAKAEGRTVIFTTHRLQLLATADKVLVMNNGMAEAFGPRDEVLARYTRPTVVANNQPVTQQTEDAPPADAAESG</sequence>
<dbReference type="Gene3D" id="1.20.1560.10">
    <property type="entry name" value="ABC transporter type 1, transmembrane domain"/>
    <property type="match status" value="1"/>
</dbReference>
<evidence type="ECO:0000313" key="12">
    <source>
        <dbReference type="Proteomes" id="UP000681075"/>
    </source>
</evidence>
<evidence type="ECO:0000256" key="1">
    <source>
        <dbReference type="ARBA" id="ARBA00004651"/>
    </source>
</evidence>
<keyword evidence="5 8" id="KW-1133">Transmembrane helix</keyword>
<evidence type="ECO:0000259" key="9">
    <source>
        <dbReference type="PROSITE" id="PS50893"/>
    </source>
</evidence>
<proteinExistence type="predicted"/>
<feature type="region of interest" description="Disordered" evidence="7">
    <location>
        <begin position="567"/>
        <end position="588"/>
    </location>
</feature>
<evidence type="ECO:0000256" key="4">
    <source>
        <dbReference type="ARBA" id="ARBA00022840"/>
    </source>
</evidence>
<evidence type="ECO:0000256" key="3">
    <source>
        <dbReference type="ARBA" id="ARBA00022741"/>
    </source>
</evidence>
<dbReference type="SUPFAM" id="SSF90123">
    <property type="entry name" value="ABC transporter transmembrane region"/>
    <property type="match status" value="1"/>
</dbReference>
<keyword evidence="12" id="KW-1185">Reference proteome</keyword>
<dbReference type="NCBIfam" id="TIGR01842">
    <property type="entry name" value="type_I_sec_PrtD"/>
    <property type="match status" value="1"/>
</dbReference>
<dbReference type="InterPro" id="IPR036640">
    <property type="entry name" value="ABC1_TM_sf"/>
</dbReference>
<dbReference type="InterPro" id="IPR039421">
    <property type="entry name" value="Type_1_exporter"/>
</dbReference>
<evidence type="ECO:0000313" key="11">
    <source>
        <dbReference type="EMBL" id="GIL40087.1"/>
    </source>
</evidence>
<evidence type="ECO:0000256" key="5">
    <source>
        <dbReference type="ARBA" id="ARBA00022989"/>
    </source>
</evidence>
<dbReference type="GO" id="GO:0140359">
    <property type="term" value="F:ABC-type transporter activity"/>
    <property type="evidence" value="ECO:0007669"/>
    <property type="project" value="InterPro"/>
</dbReference>
<comment type="caution">
    <text evidence="11">The sequence shown here is derived from an EMBL/GenBank/DDBJ whole genome shotgun (WGS) entry which is preliminary data.</text>
</comment>
<feature type="domain" description="ABC transporter" evidence="9">
    <location>
        <begin position="333"/>
        <end position="569"/>
    </location>
</feature>
<dbReference type="GO" id="GO:0034040">
    <property type="term" value="F:ATPase-coupled lipid transmembrane transporter activity"/>
    <property type="evidence" value="ECO:0007669"/>
    <property type="project" value="TreeGrafter"/>
</dbReference>
<accession>A0A8S8XF90</accession>
<evidence type="ECO:0000256" key="6">
    <source>
        <dbReference type="ARBA" id="ARBA00023136"/>
    </source>
</evidence>
<keyword evidence="2 8" id="KW-0812">Transmembrane</keyword>
<gene>
    <name evidence="11" type="ORF">TMPK1_23240</name>
</gene>
<dbReference type="EMBL" id="BOPV01000001">
    <property type="protein sequence ID" value="GIL40087.1"/>
    <property type="molecule type" value="Genomic_DNA"/>
</dbReference>
<feature type="transmembrane region" description="Helical" evidence="8">
    <location>
        <begin position="130"/>
        <end position="151"/>
    </location>
</feature>
<dbReference type="GO" id="GO:0030253">
    <property type="term" value="P:protein secretion by the type I secretion system"/>
    <property type="evidence" value="ECO:0007669"/>
    <property type="project" value="InterPro"/>
</dbReference>
<dbReference type="Pfam" id="PF00005">
    <property type="entry name" value="ABC_tran"/>
    <property type="match status" value="1"/>
</dbReference>
<dbReference type="GO" id="GO:0016887">
    <property type="term" value="F:ATP hydrolysis activity"/>
    <property type="evidence" value="ECO:0007669"/>
    <property type="project" value="InterPro"/>
</dbReference>
<dbReference type="InterPro" id="IPR010128">
    <property type="entry name" value="ATPase_T1SS_PrtD-like"/>
</dbReference>
<protein>
    <submittedName>
        <fullName evidence="11">Peptidase</fullName>
    </submittedName>
</protein>
<dbReference type="InterPro" id="IPR011527">
    <property type="entry name" value="ABC1_TM_dom"/>
</dbReference>
<dbReference type="PANTHER" id="PTHR24221">
    <property type="entry name" value="ATP-BINDING CASSETTE SUB-FAMILY B"/>
    <property type="match status" value="1"/>
</dbReference>
<evidence type="ECO:0000256" key="8">
    <source>
        <dbReference type="SAM" id="Phobius"/>
    </source>
</evidence>
<feature type="transmembrane region" description="Helical" evidence="8">
    <location>
        <begin position="23"/>
        <end position="49"/>
    </location>
</feature>
<dbReference type="SMART" id="SM00382">
    <property type="entry name" value="AAA"/>
    <property type="match status" value="1"/>
</dbReference>
<dbReference type="Proteomes" id="UP000681075">
    <property type="component" value="Unassembled WGS sequence"/>
</dbReference>
<dbReference type="PROSITE" id="PS50929">
    <property type="entry name" value="ABC_TM1F"/>
    <property type="match status" value="1"/>
</dbReference>
<feature type="domain" description="ABC transmembrane type-1" evidence="10">
    <location>
        <begin position="27"/>
        <end position="302"/>
    </location>
</feature>
<evidence type="ECO:0000256" key="2">
    <source>
        <dbReference type="ARBA" id="ARBA00022692"/>
    </source>
</evidence>
<dbReference type="AlphaFoldDB" id="A0A8S8XF90"/>